<feature type="signal peptide" evidence="16">
    <location>
        <begin position="1"/>
        <end position="24"/>
    </location>
</feature>
<evidence type="ECO:0000256" key="8">
    <source>
        <dbReference type="ARBA" id="ARBA00022777"/>
    </source>
</evidence>
<keyword evidence="12" id="KW-0675">Receptor</keyword>
<dbReference type="PANTHER" id="PTHR32099">
    <property type="entry name" value="CYSTEINE-RICH REPEAT SECRETORY PROTEIN"/>
    <property type="match status" value="1"/>
</dbReference>
<dbReference type="Gene3D" id="3.30.430.20">
    <property type="entry name" value="Gnk2 domain, C-X8-C-X2-C motif"/>
    <property type="match status" value="4"/>
</dbReference>
<dbReference type="SUPFAM" id="SSF56112">
    <property type="entry name" value="Protein kinase-like (PK-like)"/>
    <property type="match status" value="1"/>
</dbReference>
<keyword evidence="4 15" id="KW-0812">Transmembrane</keyword>
<feature type="domain" description="Gnk2-homologous" evidence="18">
    <location>
        <begin position="365"/>
        <end position="469"/>
    </location>
</feature>
<dbReference type="FunFam" id="3.30.430.20:FF:000003">
    <property type="entry name" value="Cysteine-rich RLK (RECEPTOR-like protein kinase) 10"/>
    <property type="match status" value="1"/>
</dbReference>
<feature type="domain" description="Protein kinase" evidence="17">
    <location>
        <begin position="689"/>
        <end position="778"/>
    </location>
</feature>
<keyword evidence="9" id="KW-0067">ATP-binding</keyword>
<feature type="transmembrane region" description="Helical" evidence="15">
    <location>
        <begin position="290"/>
        <end position="312"/>
    </location>
</feature>
<sequence>MWVKLTNISSILSHLLIGISLVEAFIRCYDSGNFSTNSTYGKNRDLILASLPSNVSAKGGFLTASIGQNSNKVYTLAMYRGDTTPDDCYKCVNSTIHYLIANCPNQKEARSWKGQPCHVHYADRSFYGTLEELGNPEAGYNTGDIKSNLTEFDTVWESLMDTVVRNASNGSSTLKYATGETDFTVFQKIYALMQCTPNLSHEDCDSCLRQSVSNYESCCHGKQGGYVTRPSCYFRWDLYPFYTPNASTTAPSLYPPPSPVSPPPPATSPPPQSVNTIKKEEGGHRSSQTLVIIIVPIVILVAVLVILAVGILRKRIAKPKQDDQSNSHFFLLGFLSFKLYNLKMWVKFTALSSILSHLLIGITLVEALLKCYDTGNFSTNSTYGKNRDLILASLPPNVSAKGGFLTASIGQNSDKVYTLAMCRGDTTPDDCYKCVNSTIHNLIANCPNQKEALSWEGQPCHVHYADRSFYGALELDPHEAVFNTGEITSNLTQFDTVWESLMDSVVQKASNGSSTLKYATGEAYFRFFQKIHAQMQCTPDLSQINCDFCLRQSVSTYQSCCHGKQGGVVQKPGCYFRWDLYPFYTPSASTTAPSLSPPPSPVSPPPPAASPPPQSVNTIKKEEGGHRSSQTLVIIIVPIVILVAVLAILAVGILRKRIAKPKQDDQNAKTRVESLQFDFDAVRVATEDFSDANILGRGGFGPVYKGKLEDGRQVDINRLSENSGQGQQEFKNEVMLLAKLQHRNLVRLLGFSLEQKERVLIYEFLPNSSLDNFIFGMV</sequence>
<dbReference type="Pfam" id="PF01657">
    <property type="entry name" value="Stress-antifung"/>
    <property type="match status" value="4"/>
</dbReference>
<feature type="region of interest" description="Disordered" evidence="14">
    <location>
        <begin position="252"/>
        <end position="282"/>
    </location>
</feature>
<keyword evidence="10 15" id="KW-1133">Transmembrane helix</keyword>
<dbReference type="InterPro" id="IPR038408">
    <property type="entry name" value="GNK2_sf"/>
</dbReference>
<dbReference type="InterPro" id="IPR002902">
    <property type="entry name" value="GNK2"/>
</dbReference>
<evidence type="ECO:0000313" key="20">
    <source>
        <dbReference type="Proteomes" id="UP000593576"/>
    </source>
</evidence>
<dbReference type="GO" id="GO:0005524">
    <property type="term" value="F:ATP binding"/>
    <property type="evidence" value="ECO:0007669"/>
    <property type="project" value="UniProtKB-KW"/>
</dbReference>
<dbReference type="InterPro" id="IPR001245">
    <property type="entry name" value="Ser-Thr/Tyr_kinase_cat_dom"/>
</dbReference>
<dbReference type="FunFam" id="3.30.200.20:FF:000142">
    <property type="entry name" value="Cysteine-rich receptor-like protein kinase 10"/>
    <property type="match status" value="1"/>
</dbReference>
<feature type="domain" description="Gnk2-homologous" evidence="18">
    <location>
        <begin position="475"/>
        <end position="583"/>
    </location>
</feature>
<evidence type="ECO:0000256" key="9">
    <source>
        <dbReference type="ARBA" id="ARBA00022840"/>
    </source>
</evidence>
<evidence type="ECO:0000313" key="19">
    <source>
        <dbReference type="EMBL" id="MBA0868516.1"/>
    </source>
</evidence>
<keyword evidence="6" id="KW-0677">Repeat</keyword>
<evidence type="ECO:0000259" key="18">
    <source>
        <dbReference type="PROSITE" id="PS51473"/>
    </source>
</evidence>
<evidence type="ECO:0000256" key="13">
    <source>
        <dbReference type="ARBA" id="ARBA00023180"/>
    </source>
</evidence>
<keyword evidence="11 15" id="KW-0472">Membrane</keyword>
<evidence type="ECO:0000256" key="3">
    <source>
        <dbReference type="ARBA" id="ARBA00022679"/>
    </source>
</evidence>
<evidence type="ECO:0000256" key="4">
    <source>
        <dbReference type="ARBA" id="ARBA00022692"/>
    </source>
</evidence>
<feature type="chain" id="PRO_5029582210" description="Cysteine-rich receptor-like protein kinase 14" evidence="16">
    <location>
        <begin position="25"/>
        <end position="778"/>
    </location>
</feature>
<comment type="caution">
    <text evidence="19">The sequence shown here is derived from an EMBL/GenBank/DDBJ whole genome shotgun (WGS) entry which is preliminary data.</text>
</comment>
<evidence type="ECO:0000256" key="15">
    <source>
        <dbReference type="SAM" id="Phobius"/>
    </source>
</evidence>
<dbReference type="GO" id="GO:0004674">
    <property type="term" value="F:protein serine/threonine kinase activity"/>
    <property type="evidence" value="ECO:0007669"/>
    <property type="project" value="UniProtKB-KW"/>
</dbReference>
<dbReference type="OrthoDB" id="4062651at2759"/>
<evidence type="ECO:0000259" key="17">
    <source>
        <dbReference type="PROSITE" id="PS50011"/>
    </source>
</evidence>
<feature type="compositionally biased region" description="Pro residues" evidence="14">
    <location>
        <begin position="595"/>
        <end position="614"/>
    </location>
</feature>
<evidence type="ECO:0000256" key="1">
    <source>
        <dbReference type="ARBA" id="ARBA00004167"/>
    </source>
</evidence>
<keyword evidence="8" id="KW-0418">Kinase</keyword>
<feature type="compositionally biased region" description="Pro residues" evidence="14">
    <location>
        <begin position="253"/>
        <end position="272"/>
    </location>
</feature>
<dbReference type="GO" id="GO:0016020">
    <property type="term" value="C:membrane"/>
    <property type="evidence" value="ECO:0007669"/>
    <property type="project" value="UniProtKB-SubCell"/>
</dbReference>
<feature type="domain" description="Gnk2-homologous" evidence="18">
    <location>
        <begin position="133"/>
        <end position="241"/>
    </location>
</feature>
<evidence type="ECO:0000256" key="5">
    <source>
        <dbReference type="ARBA" id="ARBA00022729"/>
    </source>
</evidence>
<evidence type="ECO:0000256" key="11">
    <source>
        <dbReference type="ARBA" id="ARBA00023136"/>
    </source>
</evidence>
<feature type="domain" description="Gnk2-homologous" evidence="18">
    <location>
        <begin position="22"/>
        <end position="126"/>
    </location>
</feature>
<comment type="subcellular location">
    <subcellularLocation>
        <location evidence="1">Membrane</location>
        <topology evidence="1">Single-pass membrane protein</topology>
    </subcellularLocation>
</comment>
<feature type="transmembrane region" description="Helical" evidence="15">
    <location>
        <begin position="348"/>
        <end position="369"/>
    </location>
</feature>
<dbReference type="PROSITE" id="PS50011">
    <property type="entry name" value="PROTEIN_KINASE_DOM"/>
    <property type="match status" value="1"/>
</dbReference>
<dbReference type="AlphaFoldDB" id="A0A7J9MCK4"/>
<evidence type="ECO:0000256" key="6">
    <source>
        <dbReference type="ARBA" id="ARBA00022737"/>
    </source>
</evidence>
<protein>
    <recommendedName>
        <fullName evidence="21">Cysteine-rich receptor-like protein kinase 14</fullName>
    </recommendedName>
</protein>
<evidence type="ECO:0000256" key="12">
    <source>
        <dbReference type="ARBA" id="ARBA00023170"/>
    </source>
</evidence>
<keyword evidence="13" id="KW-0325">Glycoprotein</keyword>
<gene>
    <name evidence="19" type="ORF">Goshw_014897</name>
</gene>
<proteinExistence type="predicted"/>
<evidence type="ECO:0000256" key="14">
    <source>
        <dbReference type="SAM" id="MobiDB-lite"/>
    </source>
</evidence>
<keyword evidence="5 16" id="KW-0732">Signal</keyword>
<dbReference type="CDD" id="cd23509">
    <property type="entry name" value="Gnk2-like"/>
    <property type="match status" value="4"/>
</dbReference>
<dbReference type="FunFam" id="3.30.430.20:FF:000007">
    <property type="entry name" value="Cysteine-rich receptor-like protein kinase 11"/>
    <property type="match status" value="2"/>
</dbReference>
<dbReference type="Gene3D" id="3.30.200.20">
    <property type="entry name" value="Phosphorylase Kinase, domain 1"/>
    <property type="match status" value="1"/>
</dbReference>
<reference evidence="19 20" key="1">
    <citation type="journal article" date="2019" name="Genome Biol. Evol.">
        <title>Insights into the evolution of the New World diploid cottons (Gossypium, subgenus Houzingenia) based on genome sequencing.</title>
        <authorList>
            <person name="Grover C.E."/>
            <person name="Arick M.A. 2nd"/>
            <person name="Thrash A."/>
            <person name="Conover J.L."/>
            <person name="Sanders W.S."/>
            <person name="Peterson D.G."/>
            <person name="Frelichowski J.E."/>
            <person name="Scheffler J.A."/>
            <person name="Scheffler B.E."/>
            <person name="Wendel J.F."/>
        </authorList>
    </citation>
    <scope>NUCLEOTIDE SEQUENCE [LARGE SCALE GENOMIC DNA]</scope>
    <source>
        <strain evidence="19">1</strain>
        <tissue evidence="19">Leaf</tissue>
    </source>
</reference>
<evidence type="ECO:0000256" key="2">
    <source>
        <dbReference type="ARBA" id="ARBA00022527"/>
    </source>
</evidence>
<dbReference type="Proteomes" id="UP000593576">
    <property type="component" value="Unassembled WGS sequence"/>
</dbReference>
<evidence type="ECO:0000256" key="10">
    <source>
        <dbReference type="ARBA" id="ARBA00022989"/>
    </source>
</evidence>
<keyword evidence="7" id="KW-0547">Nucleotide-binding</keyword>
<accession>A0A7J9MCK4</accession>
<keyword evidence="2" id="KW-0723">Serine/threonine-protein kinase</keyword>
<organism evidence="19 20">
    <name type="scientific">Gossypium schwendimanii</name>
    <name type="common">Cotton</name>
    <dbReference type="NCBI Taxonomy" id="34291"/>
    <lineage>
        <taxon>Eukaryota</taxon>
        <taxon>Viridiplantae</taxon>
        <taxon>Streptophyta</taxon>
        <taxon>Embryophyta</taxon>
        <taxon>Tracheophyta</taxon>
        <taxon>Spermatophyta</taxon>
        <taxon>Magnoliopsida</taxon>
        <taxon>eudicotyledons</taxon>
        <taxon>Gunneridae</taxon>
        <taxon>Pentapetalae</taxon>
        <taxon>rosids</taxon>
        <taxon>malvids</taxon>
        <taxon>Malvales</taxon>
        <taxon>Malvaceae</taxon>
        <taxon>Malvoideae</taxon>
        <taxon>Gossypium</taxon>
    </lineage>
</organism>
<dbReference type="InterPro" id="IPR011009">
    <property type="entry name" value="Kinase-like_dom_sf"/>
</dbReference>
<feature type="transmembrane region" description="Helical" evidence="15">
    <location>
        <begin position="632"/>
        <end position="654"/>
    </location>
</feature>
<keyword evidence="20" id="KW-1185">Reference proteome</keyword>
<evidence type="ECO:0000256" key="16">
    <source>
        <dbReference type="SAM" id="SignalP"/>
    </source>
</evidence>
<dbReference type="Pfam" id="PF07714">
    <property type="entry name" value="PK_Tyr_Ser-Thr"/>
    <property type="match status" value="1"/>
</dbReference>
<evidence type="ECO:0008006" key="21">
    <source>
        <dbReference type="Google" id="ProtNLM"/>
    </source>
</evidence>
<name>A0A7J9MCK4_GOSSC</name>
<evidence type="ECO:0000256" key="7">
    <source>
        <dbReference type="ARBA" id="ARBA00022741"/>
    </source>
</evidence>
<keyword evidence="3" id="KW-0808">Transferase</keyword>
<dbReference type="PANTHER" id="PTHR32099:SF92">
    <property type="entry name" value="CYSTEINE-RICH RECEPTOR-LIKE PROTEIN KINASE 11"/>
    <property type="match status" value="1"/>
</dbReference>
<feature type="region of interest" description="Disordered" evidence="14">
    <location>
        <begin position="592"/>
        <end position="624"/>
    </location>
</feature>
<dbReference type="InterPro" id="IPR000719">
    <property type="entry name" value="Prot_kinase_dom"/>
</dbReference>
<dbReference type="EMBL" id="JABFAF010000010">
    <property type="protein sequence ID" value="MBA0868516.1"/>
    <property type="molecule type" value="Genomic_DNA"/>
</dbReference>
<dbReference type="PROSITE" id="PS51473">
    <property type="entry name" value="GNK2"/>
    <property type="match status" value="4"/>
</dbReference>